<dbReference type="AlphaFoldDB" id="A0A2H6CT56"/>
<dbReference type="InterPro" id="IPR051612">
    <property type="entry name" value="Teichoic_Acid_Biosynth"/>
</dbReference>
<evidence type="ECO:0000313" key="8">
    <source>
        <dbReference type="Proteomes" id="UP000236214"/>
    </source>
</evidence>
<dbReference type="PANTHER" id="PTHR37316:SF3">
    <property type="entry name" value="TEICHOIC ACID GLYCEROL-PHOSPHATE TRANSFERASE"/>
    <property type="match status" value="1"/>
</dbReference>
<dbReference type="Pfam" id="PF04464">
    <property type="entry name" value="Glyphos_transf"/>
    <property type="match status" value="1"/>
</dbReference>
<evidence type="ECO:0000256" key="1">
    <source>
        <dbReference type="ARBA" id="ARBA00004202"/>
    </source>
</evidence>
<proteinExistence type="inferred from homology"/>
<comment type="caution">
    <text evidence="7">The sequence shown here is derived from an EMBL/GenBank/DDBJ whole genome shotgun (WGS) entry which is preliminary data.</text>
</comment>
<keyword evidence="5" id="KW-0777">Teichoic acid biosynthesis</keyword>
<evidence type="ECO:0000256" key="6">
    <source>
        <dbReference type="ARBA" id="ARBA00023136"/>
    </source>
</evidence>
<protein>
    <submittedName>
        <fullName evidence="7">Putative glycerophosphotransferase</fullName>
    </submittedName>
</protein>
<dbReference type="EMBL" id="BDEC01000036">
    <property type="protein sequence ID" value="GBD68171.1"/>
    <property type="molecule type" value="Genomic_DNA"/>
</dbReference>
<keyword evidence="8" id="KW-1185">Reference proteome</keyword>
<name>A0A2H6CT56_TETHA</name>
<dbReference type="GO" id="GO:0019350">
    <property type="term" value="P:teichoic acid biosynthetic process"/>
    <property type="evidence" value="ECO:0007669"/>
    <property type="project" value="UniProtKB-KW"/>
</dbReference>
<dbReference type="GO" id="GO:0005886">
    <property type="term" value="C:plasma membrane"/>
    <property type="evidence" value="ECO:0007669"/>
    <property type="project" value="UniProtKB-SubCell"/>
</dbReference>
<dbReference type="InterPro" id="IPR043149">
    <property type="entry name" value="TagF_N"/>
</dbReference>
<evidence type="ECO:0000256" key="4">
    <source>
        <dbReference type="ARBA" id="ARBA00022679"/>
    </source>
</evidence>
<keyword evidence="6" id="KW-0472">Membrane</keyword>
<dbReference type="Gene3D" id="3.40.50.11820">
    <property type="match status" value="1"/>
</dbReference>
<evidence type="ECO:0000313" key="7">
    <source>
        <dbReference type="EMBL" id="GBD68171.1"/>
    </source>
</evidence>
<dbReference type="RefSeq" id="WP_103103433.1">
    <property type="nucleotide sequence ID" value="NZ_BDEC01000036.1"/>
</dbReference>
<sequence>MKLFYKFLSRFAKTVDNRIIFESGVGKRYEDSPRVIYEKMVENEENFDFIWVMNNNEPLNVNPNTKIIKRLSPSFYKYLATSKYWVNNQNFPTYLTKPKKTQYLQTWHGTPLKKMQHDQEQIEGRDEGYLDRVTHAKNQWSALVSPFSYATNAFRSVFQYNGPVLELGYPRNDIFYTEDLEKRKGKIRQKLAIPEDKKVILYAPTFRDNEKKGKKFVRKNKINFRIFERRLGEDYILLIREHVVVSNKLKIPEEFRHNIINVSKYPDIQELMIASDMLVTDYSSVMFDYVSTGNPVYFYCYDLHEYNDMRGFYFDLEKEAPGPIVKNSSNLCRAIAKKDQYWDNYKEQYQAFQNRFTPLDGPNRSEEVYKKFFKS</sequence>
<keyword evidence="4 7" id="KW-0808">Transferase</keyword>
<dbReference type="PANTHER" id="PTHR37316">
    <property type="entry name" value="TEICHOIC ACID GLYCEROL-PHOSPHATE PRIMASE"/>
    <property type="match status" value="1"/>
</dbReference>
<dbReference type="InterPro" id="IPR007554">
    <property type="entry name" value="Glycerophosphate_synth"/>
</dbReference>
<reference evidence="7 8" key="1">
    <citation type="submission" date="2016-05" db="EMBL/GenBank/DDBJ databases">
        <title>Whole genome sequencing of Tetragenococcus halophilus subsp. halophilus NISL 7118.</title>
        <authorList>
            <person name="Shiwa Y."/>
            <person name="Nishimura I."/>
            <person name="Yoshikawa H."/>
            <person name="Koyama Y."/>
            <person name="Oguma T."/>
        </authorList>
    </citation>
    <scope>NUCLEOTIDE SEQUENCE [LARGE SCALE GENOMIC DNA]</scope>
    <source>
        <strain evidence="7 8">NISL 7118</strain>
    </source>
</reference>
<dbReference type="Gene3D" id="3.40.50.12580">
    <property type="match status" value="1"/>
</dbReference>
<accession>A0A2H6CT56</accession>
<gene>
    <name evidence="7" type="ORF">TEHN7118_0977</name>
</gene>
<dbReference type="GO" id="GO:0047355">
    <property type="term" value="F:CDP-glycerol glycerophosphotransferase activity"/>
    <property type="evidence" value="ECO:0007669"/>
    <property type="project" value="InterPro"/>
</dbReference>
<evidence type="ECO:0000256" key="2">
    <source>
        <dbReference type="ARBA" id="ARBA00010488"/>
    </source>
</evidence>
<dbReference type="InterPro" id="IPR043148">
    <property type="entry name" value="TagF_C"/>
</dbReference>
<comment type="similarity">
    <text evidence="2">Belongs to the CDP-glycerol glycerophosphotransferase family.</text>
</comment>
<evidence type="ECO:0000256" key="5">
    <source>
        <dbReference type="ARBA" id="ARBA00022944"/>
    </source>
</evidence>
<comment type="subcellular location">
    <subcellularLocation>
        <location evidence="1">Cell membrane</location>
        <topology evidence="1">Peripheral membrane protein</topology>
    </subcellularLocation>
</comment>
<dbReference type="SUPFAM" id="SSF53756">
    <property type="entry name" value="UDP-Glycosyltransferase/glycogen phosphorylase"/>
    <property type="match status" value="1"/>
</dbReference>
<evidence type="ECO:0000256" key="3">
    <source>
        <dbReference type="ARBA" id="ARBA00022475"/>
    </source>
</evidence>
<keyword evidence="3" id="KW-1003">Cell membrane</keyword>
<dbReference type="Proteomes" id="UP000236214">
    <property type="component" value="Unassembled WGS sequence"/>
</dbReference>
<organism evidence="7 8">
    <name type="scientific">Tetragenococcus halophilus subsp. halophilus</name>
    <dbReference type="NCBI Taxonomy" id="1513897"/>
    <lineage>
        <taxon>Bacteria</taxon>
        <taxon>Bacillati</taxon>
        <taxon>Bacillota</taxon>
        <taxon>Bacilli</taxon>
        <taxon>Lactobacillales</taxon>
        <taxon>Enterococcaceae</taxon>
        <taxon>Tetragenococcus</taxon>
    </lineage>
</organism>